<feature type="domain" description="Bacterial bifunctional deaminase-reductase C-terminal" evidence="1">
    <location>
        <begin position="6"/>
        <end position="170"/>
    </location>
</feature>
<evidence type="ECO:0000313" key="2">
    <source>
        <dbReference type="EMBL" id="TYS55861.1"/>
    </source>
</evidence>
<evidence type="ECO:0000313" key="3">
    <source>
        <dbReference type="Proteomes" id="UP000323393"/>
    </source>
</evidence>
<organism evidence="2 3">
    <name type="scientific">Sutcliffiella horikoshii</name>
    <dbReference type="NCBI Taxonomy" id="79883"/>
    <lineage>
        <taxon>Bacteria</taxon>
        <taxon>Bacillati</taxon>
        <taxon>Bacillota</taxon>
        <taxon>Bacilli</taxon>
        <taxon>Bacillales</taxon>
        <taxon>Bacillaceae</taxon>
        <taxon>Sutcliffiella</taxon>
    </lineage>
</organism>
<dbReference type="Pfam" id="PF01872">
    <property type="entry name" value="RibD_C"/>
    <property type="match status" value="1"/>
</dbReference>
<dbReference type="InterPro" id="IPR002734">
    <property type="entry name" value="RibDG_C"/>
</dbReference>
<reference evidence="2 3" key="1">
    <citation type="submission" date="2019-08" db="EMBL/GenBank/DDBJ databases">
        <title>Bacillus genomes from the desert of Cuatro Cienegas, Coahuila.</title>
        <authorList>
            <person name="Olmedo-Alvarez G."/>
        </authorList>
    </citation>
    <scope>NUCLEOTIDE SEQUENCE [LARGE SCALE GENOMIC DNA]</scope>
    <source>
        <strain evidence="2 3">CH88_3T</strain>
    </source>
</reference>
<dbReference type="Proteomes" id="UP000323393">
    <property type="component" value="Unassembled WGS sequence"/>
</dbReference>
<gene>
    <name evidence="2" type="ORF">FZC74_17525</name>
</gene>
<dbReference type="PANTHER" id="PTHR38011:SF11">
    <property type="entry name" value="2,5-DIAMINO-6-RIBOSYLAMINO-4(3H)-PYRIMIDINONE 5'-PHOSPHATE REDUCTASE"/>
    <property type="match status" value="1"/>
</dbReference>
<dbReference type="AlphaFoldDB" id="A0AA94WK21"/>
<dbReference type="GO" id="GO:0009231">
    <property type="term" value="P:riboflavin biosynthetic process"/>
    <property type="evidence" value="ECO:0007669"/>
    <property type="project" value="InterPro"/>
</dbReference>
<proteinExistence type="predicted"/>
<evidence type="ECO:0000259" key="1">
    <source>
        <dbReference type="Pfam" id="PF01872"/>
    </source>
</evidence>
<protein>
    <submittedName>
        <fullName evidence="2">Dihydrofolate reductase</fullName>
    </submittedName>
</protein>
<dbReference type="Gene3D" id="3.40.430.10">
    <property type="entry name" value="Dihydrofolate Reductase, subunit A"/>
    <property type="match status" value="1"/>
</dbReference>
<sequence length="184" mass="20920">MGKSRNVIVYIAQSVDGFIAKKDDDISWLSMVDAPGEDYGYMEFVESVDTVIMGRRTYEKVLSFGVEFPHKERKTYVLSNSKKGSDDYVEYYSGDVKELITYIRANSGKNIFVDGGAEVIKKFVKQDLIDEYVISTIPILIGNGVRLFKETEQEKKLELVASNSFPSGLVQNRYIVIRDEDKQV</sequence>
<dbReference type="EMBL" id="VTEU01000009">
    <property type="protein sequence ID" value="TYS55861.1"/>
    <property type="molecule type" value="Genomic_DNA"/>
</dbReference>
<dbReference type="GO" id="GO:0008703">
    <property type="term" value="F:5-amino-6-(5-phosphoribosylamino)uracil reductase activity"/>
    <property type="evidence" value="ECO:0007669"/>
    <property type="project" value="InterPro"/>
</dbReference>
<dbReference type="PANTHER" id="PTHR38011">
    <property type="entry name" value="DIHYDROFOLATE REDUCTASE FAMILY PROTEIN (AFU_ORTHOLOGUE AFUA_8G06820)"/>
    <property type="match status" value="1"/>
</dbReference>
<accession>A0AA94WK21</accession>
<dbReference type="InterPro" id="IPR050765">
    <property type="entry name" value="Riboflavin_Biosynth_HTPR"/>
</dbReference>
<comment type="caution">
    <text evidence="2">The sequence shown here is derived from an EMBL/GenBank/DDBJ whole genome shotgun (WGS) entry which is preliminary data.</text>
</comment>
<dbReference type="SUPFAM" id="SSF53597">
    <property type="entry name" value="Dihydrofolate reductase-like"/>
    <property type="match status" value="1"/>
</dbReference>
<dbReference type="InterPro" id="IPR024072">
    <property type="entry name" value="DHFR-like_dom_sf"/>
</dbReference>
<name>A0AA94WK21_9BACI</name>
<dbReference type="RefSeq" id="WP_148966805.1">
    <property type="nucleotide sequence ID" value="NZ_VTEU01000009.1"/>
</dbReference>